<evidence type="ECO:0000259" key="4">
    <source>
        <dbReference type="Pfam" id="PF13458"/>
    </source>
</evidence>
<comment type="similarity">
    <text evidence="1">Belongs to the leucine-binding protein family.</text>
</comment>
<dbReference type="InterPro" id="IPR028081">
    <property type="entry name" value="Leu-bd"/>
</dbReference>
<organism evidence="5 6">
    <name type="scientific">Nocardioides humi</name>
    <dbReference type="NCBI Taxonomy" id="449461"/>
    <lineage>
        <taxon>Bacteria</taxon>
        <taxon>Bacillati</taxon>
        <taxon>Actinomycetota</taxon>
        <taxon>Actinomycetes</taxon>
        <taxon>Propionibacteriales</taxon>
        <taxon>Nocardioidaceae</taxon>
        <taxon>Nocardioides</taxon>
    </lineage>
</organism>
<evidence type="ECO:0000256" key="3">
    <source>
        <dbReference type="SAM" id="SignalP"/>
    </source>
</evidence>
<feature type="signal peptide" evidence="3">
    <location>
        <begin position="1"/>
        <end position="19"/>
    </location>
</feature>
<dbReference type="Gene3D" id="3.40.50.2300">
    <property type="match status" value="2"/>
</dbReference>
<reference evidence="5 6" key="1">
    <citation type="journal article" date="2019" name="Int. J. Syst. Evol. Microbiol.">
        <title>The Global Catalogue of Microorganisms (GCM) 10K type strain sequencing project: providing services to taxonomists for standard genome sequencing and annotation.</title>
        <authorList>
            <consortium name="The Broad Institute Genomics Platform"/>
            <consortium name="The Broad Institute Genome Sequencing Center for Infectious Disease"/>
            <person name="Wu L."/>
            <person name="Ma J."/>
        </authorList>
    </citation>
    <scope>NUCLEOTIDE SEQUENCE [LARGE SCALE GENOMIC DNA]</scope>
    <source>
        <strain evidence="5 6">JCM 14942</strain>
    </source>
</reference>
<dbReference type="PROSITE" id="PS51257">
    <property type="entry name" value="PROKAR_LIPOPROTEIN"/>
    <property type="match status" value="1"/>
</dbReference>
<accession>A0ABN2BU86</accession>
<keyword evidence="2 3" id="KW-0732">Signal</keyword>
<dbReference type="PANTHER" id="PTHR30483">
    <property type="entry name" value="LEUCINE-SPECIFIC-BINDING PROTEIN"/>
    <property type="match status" value="1"/>
</dbReference>
<dbReference type="Pfam" id="PF13458">
    <property type="entry name" value="Peripla_BP_6"/>
    <property type="match status" value="1"/>
</dbReference>
<keyword evidence="6" id="KW-1185">Reference proteome</keyword>
<gene>
    <name evidence="5" type="ORF">GCM10009788_55710</name>
</gene>
<proteinExistence type="inferred from homology"/>
<feature type="domain" description="Leucine-binding protein" evidence="4">
    <location>
        <begin position="34"/>
        <end position="362"/>
    </location>
</feature>
<evidence type="ECO:0000256" key="1">
    <source>
        <dbReference type="ARBA" id="ARBA00010062"/>
    </source>
</evidence>
<dbReference type="InterPro" id="IPR051010">
    <property type="entry name" value="BCAA_transport"/>
</dbReference>
<evidence type="ECO:0000256" key="2">
    <source>
        <dbReference type="ARBA" id="ARBA00022729"/>
    </source>
</evidence>
<dbReference type="EMBL" id="BAAAOR010000042">
    <property type="protein sequence ID" value="GAA1546250.1"/>
    <property type="molecule type" value="Genomic_DNA"/>
</dbReference>
<dbReference type="PANTHER" id="PTHR30483:SF6">
    <property type="entry name" value="PERIPLASMIC BINDING PROTEIN OF ABC TRANSPORTER FOR NATURAL AMINO ACIDS"/>
    <property type="match status" value="1"/>
</dbReference>
<feature type="chain" id="PRO_5046613032" evidence="3">
    <location>
        <begin position="20"/>
        <end position="382"/>
    </location>
</feature>
<name>A0ABN2BU86_9ACTN</name>
<evidence type="ECO:0000313" key="6">
    <source>
        <dbReference type="Proteomes" id="UP001500842"/>
    </source>
</evidence>
<evidence type="ECO:0000313" key="5">
    <source>
        <dbReference type="EMBL" id="GAA1546250.1"/>
    </source>
</evidence>
<dbReference type="SUPFAM" id="SSF53822">
    <property type="entry name" value="Periplasmic binding protein-like I"/>
    <property type="match status" value="1"/>
</dbReference>
<comment type="caution">
    <text evidence="5">The sequence shown here is derived from an EMBL/GenBank/DDBJ whole genome shotgun (WGS) entry which is preliminary data.</text>
</comment>
<dbReference type="RefSeq" id="WP_141004781.1">
    <property type="nucleotide sequence ID" value="NZ_BAAAOR010000042.1"/>
</dbReference>
<dbReference type="InterPro" id="IPR028082">
    <property type="entry name" value="Peripla_BP_I"/>
</dbReference>
<dbReference type="Proteomes" id="UP001500842">
    <property type="component" value="Unassembled WGS sequence"/>
</dbReference>
<protein>
    <submittedName>
        <fullName evidence="5">ABC transporter substrate-binding protein</fullName>
    </submittedName>
</protein>
<sequence>MRRAARTLIALAVAGGVLAGCSSSDDDGATTYLIGAPIVQSGPGAFAGKPVAQGIELAVAEINDSGFLADGARIELEIVDTAGDPGKAIAAYRQLEADDASAVLCCTLGGEAGALSPLLKESSVPGVVTVSILDDLADPPYLFRPFEVPSAPGGMYDQFLDTVLPASGFGDAVMVVNDDNDAMVQDAAVYETGLERHGVRLAKTISVGTAETSFTSVATEIASIDPDVVVASTIGSSTANLAKALRSRGWDKPIVSNVGADSRAAYDASGGDLAGTVFPTPFSAAFPVNDEGAAFAAAYEEEYGEAPDMFAAQGYTALWLVATALRDAGSGDPADVAKALAAIEEQVSVYGSLRYTEGQAEVEEPGRYLVWGEDGALTPWSA</sequence>